<evidence type="ECO:0000256" key="3">
    <source>
        <dbReference type="ARBA" id="ARBA00022692"/>
    </source>
</evidence>
<keyword evidence="5 6" id="KW-0472">Membrane</keyword>
<feature type="transmembrane region" description="Helical" evidence="6">
    <location>
        <begin position="164"/>
        <end position="182"/>
    </location>
</feature>
<dbReference type="PROSITE" id="PS50850">
    <property type="entry name" value="MFS"/>
    <property type="match status" value="1"/>
</dbReference>
<feature type="transmembrane region" description="Helical" evidence="6">
    <location>
        <begin position="337"/>
        <end position="357"/>
    </location>
</feature>
<feature type="transmembrane region" description="Helical" evidence="6">
    <location>
        <begin position="206"/>
        <end position="232"/>
    </location>
</feature>
<sequence length="392" mass="42265">MTRQIWGIVALITAVQFFNIIDFMIVMPLGPDFALAFGAPVDQVPWVATAYILSASITAFASARYLDRFRRRPLMVSILLGLAMAEGLAAQAPSFHALLGFRALAGVFGGLATSISMAIISESVPPAFRGRAMGFSGSAFALSSIIGVPLGLELSLIGGWQLPFYALSAVMLLMALATRFALPDNPAPPRRPWPGTWRFIRRKKTLYAYALLATVSGGSFLLIPSFATYMQFNLGFPRERMSEIYFVAGVATLIAQQITGWALDRYRMTYVAWVGFGCIAMSLIGGFMSDPPWLSIWVFFPLFMVSGAARIVAANTASSLVPEAHERAAHMALQGSIRHGCSGLAAFASSIILTVNIDGSLNNVAALATVTLVVALAQPLIMARLEPMLDRR</sequence>
<dbReference type="InterPro" id="IPR036259">
    <property type="entry name" value="MFS_trans_sf"/>
</dbReference>
<dbReference type="GO" id="GO:0005886">
    <property type="term" value="C:plasma membrane"/>
    <property type="evidence" value="ECO:0007669"/>
    <property type="project" value="UniProtKB-SubCell"/>
</dbReference>
<feature type="transmembrane region" description="Helical" evidence="6">
    <location>
        <begin position="46"/>
        <end position="66"/>
    </location>
</feature>
<evidence type="ECO:0000256" key="1">
    <source>
        <dbReference type="ARBA" id="ARBA00004651"/>
    </source>
</evidence>
<comment type="subcellular location">
    <subcellularLocation>
        <location evidence="1">Cell membrane</location>
        <topology evidence="1">Multi-pass membrane protein</topology>
    </subcellularLocation>
</comment>
<feature type="domain" description="Major facilitator superfamily (MFS) profile" evidence="7">
    <location>
        <begin position="8"/>
        <end position="386"/>
    </location>
</feature>
<evidence type="ECO:0000256" key="5">
    <source>
        <dbReference type="ARBA" id="ARBA00023136"/>
    </source>
</evidence>
<dbReference type="PROSITE" id="PS00217">
    <property type="entry name" value="SUGAR_TRANSPORT_2"/>
    <property type="match status" value="1"/>
</dbReference>
<evidence type="ECO:0000256" key="6">
    <source>
        <dbReference type="SAM" id="Phobius"/>
    </source>
</evidence>
<dbReference type="EMBL" id="CP045871">
    <property type="protein sequence ID" value="QGG80545.1"/>
    <property type="molecule type" value="Genomic_DNA"/>
</dbReference>
<dbReference type="InterPro" id="IPR011701">
    <property type="entry name" value="MFS"/>
</dbReference>
<dbReference type="KEGG" id="llp:GH975_08160"/>
<feature type="transmembrane region" description="Helical" evidence="6">
    <location>
        <begin position="294"/>
        <end position="316"/>
    </location>
</feature>
<dbReference type="RefSeq" id="WP_153714049.1">
    <property type="nucleotide sequence ID" value="NZ_CP045871.1"/>
</dbReference>
<feature type="transmembrane region" description="Helical" evidence="6">
    <location>
        <begin position="132"/>
        <end position="152"/>
    </location>
</feature>
<dbReference type="CDD" id="cd17324">
    <property type="entry name" value="MFS_NepI_like"/>
    <property type="match status" value="1"/>
</dbReference>
<dbReference type="AlphaFoldDB" id="A0A5Q2QHP1"/>
<dbReference type="InterPro" id="IPR050189">
    <property type="entry name" value="MFS_Efflux_Transporters"/>
</dbReference>
<protein>
    <submittedName>
        <fullName evidence="8">MFS transporter</fullName>
    </submittedName>
</protein>
<evidence type="ECO:0000256" key="2">
    <source>
        <dbReference type="ARBA" id="ARBA00022475"/>
    </source>
</evidence>
<dbReference type="PANTHER" id="PTHR43124">
    <property type="entry name" value="PURINE EFFLUX PUMP PBUE"/>
    <property type="match status" value="1"/>
</dbReference>
<dbReference type="InterPro" id="IPR020846">
    <property type="entry name" value="MFS_dom"/>
</dbReference>
<reference evidence="8 9" key="1">
    <citation type="submission" date="2019-11" db="EMBL/GenBank/DDBJ databases">
        <authorList>
            <person name="Khan S.A."/>
            <person name="Jeon C.O."/>
            <person name="Chun B.H."/>
        </authorList>
    </citation>
    <scope>NUCLEOTIDE SEQUENCE [LARGE SCALE GENOMIC DNA]</scope>
    <source>
        <strain evidence="8 9">IMCC 1097</strain>
    </source>
</reference>
<dbReference type="Proteomes" id="UP000388235">
    <property type="component" value="Chromosome"/>
</dbReference>
<keyword evidence="4 6" id="KW-1133">Transmembrane helix</keyword>
<dbReference type="InterPro" id="IPR005829">
    <property type="entry name" value="Sugar_transporter_CS"/>
</dbReference>
<feature type="transmembrane region" description="Helical" evidence="6">
    <location>
        <begin position="5"/>
        <end position="26"/>
    </location>
</feature>
<evidence type="ECO:0000313" key="8">
    <source>
        <dbReference type="EMBL" id="QGG80545.1"/>
    </source>
</evidence>
<feature type="transmembrane region" description="Helical" evidence="6">
    <location>
        <begin position="270"/>
        <end position="288"/>
    </location>
</feature>
<dbReference type="SUPFAM" id="SSF103473">
    <property type="entry name" value="MFS general substrate transporter"/>
    <property type="match status" value="1"/>
</dbReference>
<keyword evidence="3 6" id="KW-0812">Transmembrane</keyword>
<organism evidence="8 9">
    <name type="scientific">Litorivicinus lipolyticus</name>
    <dbReference type="NCBI Taxonomy" id="418701"/>
    <lineage>
        <taxon>Bacteria</taxon>
        <taxon>Pseudomonadati</taxon>
        <taxon>Pseudomonadota</taxon>
        <taxon>Gammaproteobacteria</taxon>
        <taxon>Oceanospirillales</taxon>
        <taxon>Litorivicinaceae</taxon>
        <taxon>Litorivicinus</taxon>
    </lineage>
</organism>
<keyword evidence="2" id="KW-1003">Cell membrane</keyword>
<gene>
    <name evidence="8" type="ORF">GH975_08160</name>
</gene>
<feature type="transmembrane region" description="Helical" evidence="6">
    <location>
        <begin position="363"/>
        <end position="383"/>
    </location>
</feature>
<dbReference type="OrthoDB" id="9812221at2"/>
<dbReference type="Gene3D" id="1.20.1250.20">
    <property type="entry name" value="MFS general substrate transporter like domains"/>
    <property type="match status" value="1"/>
</dbReference>
<evidence type="ECO:0000259" key="7">
    <source>
        <dbReference type="PROSITE" id="PS50850"/>
    </source>
</evidence>
<name>A0A5Q2QHP1_9GAMM</name>
<feature type="transmembrane region" description="Helical" evidence="6">
    <location>
        <begin position="99"/>
        <end position="120"/>
    </location>
</feature>
<evidence type="ECO:0000256" key="4">
    <source>
        <dbReference type="ARBA" id="ARBA00022989"/>
    </source>
</evidence>
<feature type="transmembrane region" description="Helical" evidence="6">
    <location>
        <begin position="73"/>
        <end position="93"/>
    </location>
</feature>
<keyword evidence="9" id="KW-1185">Reference proteome</keyword>
<dbReference type="Pfam" id="PF07690">
    <property type="entry name" value="MFS_1"/>
    <property type="match status" value="1"/>
</dbReference>
<proteinExistence type="predicted"/>
<accession>A0A5Q2QHP1</accession>
<dbReference type="PANTHER" id="PTHR43124:SF3">
    <property type="entry name" value="CHLORAMPHENICOL EFFLUX PUMP RV0191"/>
    <property type="match status" value="1"/>
</dbReference>
<dbReference type="GO" id="GO:0022857">
    <property type="term" value="F:transmembrane transporter activity"/>
    <property type="evidence" value="ECO:0007669"/>
    <property type="project" value="InterPro"/>
</dbReference>
<evidence type="ECO:0000313" key="9">
    <source>
        <dbReference type="Proteomes" id="UP000388235"/>
    </source>
</evidence>
<feature type="transmembrane region" description="Helical" evidence="6">
    <location>
        <begin position="244"/>
        <end position="263"/>
    </location>
</feature>